<organism evidence="1 2">
    <name type="scientific">Candidatus Berkelbacteria bacterium Licking1014_85</name>
    <dbReference type="NCBI Taxonomy" id="2017148"/>
    <lineage>
        <taxon>Bacteria</taxon>
        <taxon>Candidatus Berkelbacteria</taxon>
    </lineage>
</organism>
<accession>A0A554LG89</accession>
<gene>
    <name evidence="1" type="ORF">CEN91_585</name>
</gene>
<feature type="non-terminal residue" evidence="1">
    <location>
        <position position="1"/>
    </location>
</feature>
<evidence type="ECO:0000313" key="1">
    <source>
        <dbReference type="EMBL" id="TSC91862.1"/>
    </source>
</evidence>
<name>A0A554LG89_9BACT</name>
<sequence length="27" mass="3308">TKHKFNSRLDNIPNEIWLKINKIDELK</sequence>
<evidence type="ECO:0000313" key="2">
    <source>
        <dbReference type="Proteomes" id="UP000315589"/>
    </source>
</evidence>
<dbReference type="Proteomes" id="UP000315589">
    <property type="component" value="Unassembled WGS sequence"/>
</dbReference>
<reference evidence="1 2" key="1">
    <citation type="submission" date="2017-07" db="EMBL/GenBank/DDBJ databases">
        <title>Mechanisms for carbon and nitrogen cycling indicate functional differentiation within the Candidate Phyla Radiation.</title>
        <authorList>
            <person name="Danczak R.E."/>
            <person name="Johnston M.D."/>
            <person name="Kenah C."/>
            <person name="Slattery M."/>
            <person name="Wrighton K.C."/>
            <person name="Wilkins M.J."/>
        </authorList>
    </citation>
    <scope>NUCLEOTIDE SEQUENCE [LARGE SCALE GENOMIC DNA]</scope>
    <source>
        <strain evidence="1">Licking1014_85</strain>
    </source>
</reference>
<proteinExistence type="predicted"/>
<protein>
    <submittedName>
        <fullName evidence="1">Uncharacterized protein</fullName>
    </submittedName>
</protein>
<dbReference type="EMBL" id="VMGI01000095">
    <property type="protein sequence ID" value="TSC91862.1"/>
    <property type="molecule type" value="Genomic_DNA"/>
</dbReference>
<comment type="caution">
    <text evidence="1">The sequence shown here is derived from an EMBL/GenBank/DDBJ whole genome shotgun (WGS) entry which is preliminary data.</text>
</comment>
<dbReference type="AlphaFoldDB" id="A0A554LG89"/>